<name>A7TEM6_VANPO</name>
<proteinExistence type="predicted"/>
<protein>
    <submittedName>
        <fullName evidence="2">Uncharacterized protein</fullName>
    </submittedName>
</protein>
<gene>
    <name evidence="2" type="ORF">Kpol_1036p78</name>
</gene>
<organism evidence="3">
    <name type="scientific">Vanderwaltozyma polyspora (strain ATCC 22028 / DSM 70294 / BCRC 21397 / CBS 2163 / NBRC 10782 / NRRL Y-8283 / UCD 57-17)</name>
    <name type="common">Kluyveromyces polysporus</name>
    <dbReference type="NCBI Taxonomy" id="436907"/>
    <lineage>
        <taxon>Eukaryota</taxon>
        <taxon>Fungi</taxon>
        <taxon>Dikarya</taxon>
        <taxon>Ascomycota</taxon>
        <taxon>Saccharomycotina</taxon>
        <taxon>Saccharomycetes</taxon>
        <taxon>Saccharomycetales</taxon>
        <taxon>Saccharomycetaceae</taxon>
        <taxon>Vanderwaltozyma</taxon>
    </lineage>
</organism>
<dbReference type="HOGENOM" id="CLU_694829_0_0_1"/>
<dbReference type="GeneID" id="5547673"/>
<feature type="non-terminal residue" evidence="2">
    <location>
        <position position="1"/>
    </location>
</feature>
<evidence type="ECO:0000313" key="2">
    <source>
        <dbReference type="EMBL" id="EDO19333.1"/>
    </source>
</evidence>
<feature type="compositionally biased region" description="Polar residues" evidence="1">
    <location>
        <begin position="302"/>
        <end position="355"/>
    </location>
</feature>
<dbReference type="OrthoDB" id="264795at2759"/>
<evidence type="ECO:0000256" key="1">
    <source>
        <dbReference type="SAM" id="MobiDB-lite"/>
    </source>
</evidence>
<evidence type="ECO:0000313" key="3">
    <source>
        <dbReference type="Proteomes" id="UP000000267"/>
    </source>
</evidence>
<accession>A7TEM6</accession>
<dbReference type="RefSeq" id="XP_001647191.1">
    <property type="nucleotide sequence ID" value="XM_001647141.1"/>
</dbReference>
<keyword evidence="3" id="KW-1185">Reference proteome</keyword>
<dbReference type="EMBL" id="DS480380">
    <property type="protein sequence ID" value="EDO19333.1"/>
    <property type="molecule type" value="Genomic_DNA"/>
</dbReference>
<reference evidence="2 3" key="1">
    <citation type="journal article" date="2007" name="Proc. Natl. Acad. Sci. U.S.A.">
        <title>Independent sorting-out of thousands of duplicated gene pairs in two yeast species descended from a whole-genome duplication.</title>
        <authorList>
            <person name="Scannell D.R."/>
            <person name="Frank A.C."/>
            <person name="Conant G.C."/>
            <person name="Byrne K.P."/>
            <person name="Woolfit M."/>
            <person name="Wolfe K.H."/>
        </authorList>
    </citation>
    <scope>NUCLEOTIDE SEQUENCE [LARGE SCALE GENOMIC DNA]</scope>
    <source>
        <strain evidence="3">ATCC 22028 / DSM 70294 / BCRC 21397 / CBS 2163 / NBRC 10782 / NRRL Y-8283 / UCD 57-17</strain>
    </source>
</reference>
<sequence length="397" mass="44995">MLETFLYNRSWDSITGNWILSKFNLKDRNSVYTISENEITMNVKSIDLDFNPSKFENLQLLVFNTGVTDPNIFDLELKLQQDGEELIKLITGISLNTNISASILIVYWESSETILDNGTISKYLKLNRIAKNFSSVISDIIVTNLVDVSPHETLELGLKQVSSSYKFNYTERGKYNLSLQRKRSLAGIYSQDNSTLNITKRIDEKMRKMLDSERKKHEASINERNTYSHLQNHLIASPKAKKMKLPVLLSEVKNKNFKLRTPSAPSMDTAASSPRISSHLAMKYRKTQRIVSVPDVIAPGTPSYSRNFPSNSQLSNSSTLALGNRTPTITNIGPLSTNDPQQPQRQQWSTPVTTTTHHKYISPHQYPPSTRDSSDIPSNIRELKSLIDSVKKNLNKN</sequence>
<dbReference type="AlphaFoldDB" id="A7TEM6"/>
<feature type="compositionally biased region" description="Polar residues" evidence="1">
    <location>
        <begin position="367"/>
        <end position="377"/>
    </location>
</feature>
<feature type="region of interest" description="Disordered" evidence="1">
    <location>
        <begin position="301"/>
        <end position="377"/>
    </location>
</feature>
<dbReference type="Proteomes" id="UP000000267">
    <property type="component" value="Unassembled WGS sequence"/>
</dbReference>